<accession>A0ACA9U0N7</accession>
<sequence length="314" mass="36314">MFSRQRRMMVISATGKKLDSVSTGKYPESWKPKNKKDRAWRENYFAHMDRMQRDYKDKRVLQAPLIQYLYWLIPVQVPSPSNKDIDEKKKVVYVEKKEKDKVKSFARIDLDSLKTYNAAGWNLWQPPRRPTENFTDKETRLIPELKESHPVSESLKETAVLFPKGIQISTVCDGLDWHPGQLLGTNSSAEAPISKTPAFMLPSESGKNLSSATSRGHIHTYDRPKLVGAGWGDYDLFFEWQLHGRILDIKELEAKTWNYKDEESINFVLASVLEDAKEISMSSYKPDYLKTPPPLYMKATSKEQEWEDGKGFGW</sequence>
<reference evidence="1" key="1">
    <citation type="submission" date="2020-04" db="EMBL/GenBank/DDBJ databases">
        <authorList>
            <person name="Broberg M."/>
        </authorList>
    </citation>
    <scope>NUCLEOTIDE SEQUENCE</scope>
</reference>
<dbReference type="EMBL" id="CADEHS020000010">
    <property type="protein sequence ID" value="CAG9946841.1"/>
    <property type="molecule type" value="Genomic_DNA"/>
</dbReference>
<reference evidence="1" key="2">
    <citation type="submission" date="2021-10" db="EMBL/GenBank/DDBJ databases">
        <authorList>
            <person name="Piombo E."/>
        </authorList>
    </citation>
    <scope>NUCLEOTIDE SEQUENCE</scope>
</reference>
<comment type="caution">
    <text evidence="1">The sequence shown here is derived from an EMBL/GenBank/DDBJ whole genome shotgun (WGS) entry which is preliminary data.</text>
</comment>
<proteinExistence type="predicted"/>
<organism evidence="1 2">
    <name type="scientific">Clonostachys rosea f. rosea IK726</name>
    <dbReference type="NCBI Taxonomy" id="1349383"/>
    <lineage>
        <taxon>Eukaryota</taxon>
        <taxon>Fungi</taxon>
        <taxon>Dikarya</taxon>
        <taxon>Ascomycota</taxon>
        <taxon>Pezizomycotina</taxon>
        <taxon>Sordariomycetes</taxon>
        <taxon>Hypocreomycetidae</taxon>
        <taxon>Hypocreales</taxon>
        <taxon>Bionectriaceae</taxon>
        <taxon>Clonostachys</taxon>
    </lineage>
</organism>
<gene>
    <name evidence="1" type="ORF">CRV2_00005727</name>
</gene>
<name>A0ACA9U0N7_BIOOC</name>
<evidence type="ECO:0000313" key="1">
    <source>
        <dbReference type="EMBL" id="CAG9946841.1"/>
    </source>
</evidence>
<protein>
    <submittedName>
        <fullName evidence="1">Uncharacterized protein</fullName>
    </submittedName>
</protein>
<keyword evidence="2" id="KW-1185">Reference proteome</keyword>
<dbReference type="Proteomes" id="UP000836387">
    <property type="component" value="Unassembled WGS sequence"/>
</dbReference>
<evidence type="ECO:0000313" key="2">
    <source>
        <dbReference type="Proteomes" id="UP000836387"/>
    </source>
</evidence>